<keyword evidence="2" id="KW-1133">Transmembrane helix</keyword>
<dbReference type="STRING" id="1184151.AW736_02795"/>
<evidence type="ECO:0000256" key="2">
    <source>
        <dbReference type="SAM" id="Phobius"/>
    </source>
</evidence>
<feature type="region of interest" description="Disordered" evidence="1">
    <location>
        <begin position="1013"/>
        <end position="1049"/>
    </location>
</feature>
<dbReference type="SUPFAM" id="SSF52540">
    <property type="entry name" value="P-loop containing nucleoside triphosphate hydrolases"/>
    <property type="match status" value="1"/>
</dbReference>
<evidence type="ECO:0000256" key="1">
    <source>
        <dbReference type="SAM" id="MobiDB-lite"/>
    </source>
</evidence>
<evidence type="ECO:0000313" key="3">
    <source>
        <dbReference type="EMBL" id="OAM91519.1"/>
    </source>
</evidence>
<feature type="transmembrane region" description="Helical" evidence="2">
    <location>
        <begin position="174"/>
        <end position="193"/>
    </location>
</feature>
<organism evidence="3 4">
    <name type="scientific">Termitidicoccus mucosus</name>
    <dbReference type="NCBI Taxonomy" id="1184151"/>
    <lineage>
        <taxon>Bacteria</taxon>
        <taxon>Pseudomonadati</taxon>
        <taxon>Verrucomicrobiota</taxon>
        <taxon>Opitutia</taxon>
        <taxon>Opitutales</taxon>
        <taxon>Opitutaceae</taxon>
        <taxon>Termitidicoccus</taxon>
    </lineage>
</organism>
<dbReference type="EMBL" id="LRRQ01000024">
    <property type="protein sequence ID" value="OAM91519.1"/>
    <property type="molecule type" value="Genomic_DNA"/>
</dbReference>
<evidence type="ECO:0000313" key="4">
    <source>
        <dbReference type="Proteomes" id="UP000078486"/>
    </source>
</evidence>
<gene>
    <name evidence="3" type="ORF">AW736_02795</name>
</gene>
<keyword evidence="4" id="KW-1185">Reference proteome</keyword>
<keyword evidence="2" id="KW-0472">Membrane</keyword>
<protein>
    <submittedName>
        <fullName evidence="3">Uncharacterized protein</fullName>
    </submittedName>
</protein>
<dbReference type="Gene3D" id="3.40.50.300">
    <property type="entry name" value="P-loop containing nucleotide triphosphate hydrolases"/>
    <property type="match status" value="1"/>
</dbReference>
<dbReference type="AlphaFoldDB" id="A0A178IQC3"/>
<accession>A0A178IQC3</accession>
<feature type="transmembrane region" description="Helical" evidence="2">
    <location>
        <begin position="136"/>
        <end position="158"/>
    </location>
</feature>
<dbReference type="RefSeq" id="WP_334319019.1">
    <property type="nucleotide sequence ID" value="NZ_CP109796.1"/>
</dbReference>
<dbReference type="InterPro" id="IPR027417">
    <property type="entry name" value="P-loop_NTPase"/>
</dbReference>
<name>A0A178IQC3_9BACT</name>
<proteinExistence type="predicted"/>
<reference evidence="3 4" key="1">
    <citation type="submission" date="2016-01" db="EMBL/GenBank/DDBJ databases">
        <title>High potential of lignocellulose degradation of a new Verrucomicrobia species.</title>
        <authorList>
            <person name="Wang Y."/>
            <person name="Shi Y."/>
            <person name="Qiu Z."/>
            <person name="Liu S."/>
            <person name="Yang H."/>
        </authorList>
    </citation>
    <scope>NUCLEOTIDE SEQUENCE [LARGE SCALE GENOMIC DNA]</scope>
    <source>
        <strain evidence="3 4">TSB47</strain>
    </source>
</reference>
<dbReference type="Proteomes" id="UP000078486">
    <property type="component" value="Unassembled WGS sequence"/>
</dbReference>
<sequence>MVAPVSGGGMEDGEDDMFVSLVVERPDGEAGVLEGAVTPGMLREYERAEALLQAEVSASGGVAASLPGVTVESPPVVPLFYEGTEELDSRMKQWGLHPVFGPAFKFCLGAAARIADILTASFATSRSRLVYSKFNLGLGFLCLFFAPLVYFAVTWFALDSSLVMPGVLRRVLGIVRWAVPPLCFVAGWSFLLGGLRQQQGMAFRECLREYYDPIPAFSAAPVFSIGHLLLSLKDTHVNFISFGGIGSGKTASFVNPMLLQFFRKLNNPDPFAVTARFGGLILDVKGDFIDFVIYCFRLTGRPLTDLVIIDPDIDLIRYNPLDGADRMRFADEGAEKLVTIMRLISANKGGGSKDPYWDNTSKSVIAAVLRTLQVLRETGSISLADVGRYARDDDMMEALIREATERLARDRYRLSEEEYYGYLDSVTKLRTEWVKLSDNTKSILKTTISEMLGPIVASATLQKVFCRDTNFSFRQSVTEGKVVLFRGGSLPKSTNRLLAACLKLDFQAWARRRNGGTMALYGLDKEGRDRTILYVNDEYQEMVTTGQGGDEEFFGVSRSCKVCAIMATQHVSSLYNAVGGPESQTHTLIHNLCTKVFLNSPDSKTGELGEYLGGKFLEEELRETVDRGDNILPVRGDPAGNSVAVEKKLQDSFRKDRFANLLTMDLEKSKDGPWYSEAFVYHYNSVTKGASKMFFTRLAHCYAPRNYMAELSHAYTMLLRDRNAQRQVMTSMLGLQAHAAVLRERKMLEYAEARAVAEHDLIERACPVEYRSREESSSELFARYNQEVEKAKEEMKTASPEQKKALELYRDRMFAQACKYKVDQLIVTSSRACSMFAGMLPLTNLIDGVVLQETAPPGAPDLDDPLVDSSLFEYANEVRRGLSGKPALLYRVPHGGLALSEDGTDLHSGFEDFEFPKNVRPTEEDAVDLDADYEGDEILDSWDDSRLEAGTDDSFDDEFVSDAEARVSGQASSASAMEGAAAIVSAGSKGVGHLFAGDFARGGALIKKALDSARVSGGAEPVQTASVSAAAEEKPTGSPDDSPEGEGGA</sequence>
<comment type="caution">
    <text evidence="3">The sequence shown here is derived from an EMBL/GenBank/DDBJ whole genome shotgun (WGS) entry which is preliminary data.</text>
</comment>
<keyword evidence="2" id="KW-0812">Transmembrane</keyword>